<keyword evidence="2" id="KW-0004">4Fe-4S</keyword>
<dbReference type="SFLD" id="SFLDF00274">
    <property type="entry name" value="ribosomal_protein_S12_methylth"/>
    <property type="match status" value="1"/>
</dbReference>
<evidence type="ECO:0000259" key="10">
    <source>
        <dbReference type="PROSITE" id="PS51918"/>
    </source>
</evidence>
<dbReference type="Pfam" id="PF04055">
    <property type="entry name" value="Radical_SAM"/>
    <property type="match status" value="1"/>
</dbReference>
<dbReference type="InterPro" id="IPR007197">
    <property type="entry name" value="rSAM"/>
</dbReference>
<dbReference type="GO" id="GO:0103039">
    <property type="term" value="F:protein methylthiotransferase activity"/>
    <property type="evidence" value="ECO:0007669"/>
    <property type="project" value="UniProtKB-EC"/>
</dbReference>
<dbReference type="PROSITE" id="PS01278">
    <property type="entry name" value="MTTASE_RADICAL"/>
    <property type="match status" value="1"/>
</dbReference>
<dbReference type="InterPro" id="IPR013848">
    <property type="entry name" value="Methylthiotransferase_N"/>
</dbReference>
<dbReference type="PROSITE" id="PS50926">
    <property type="entry name" value="TRAM"/>
    <property type="match status" value="1"/>
</dbReference>
<dbReference type="GO" id="GO:0035599">
    <property type="term" value="F:aspartic acid methylthiotransferase activity"/>
    <property type="evidence" value="ECO:0007669"/>
    <property type="project" value="TreeGrafter"/>
</dbReference>
<dbReference type="SFLD" id="SFLDS00029">
    <property type="entry name" value="Radical_SAM"/>
    <property type="match status" value="1"/>
</dbReference>
<dbReference type="EC" id="2.8.4.4" evidence="11"/>
<dbReference type="Gene3D" id="3.40.50.12160">
    <property type="entry name" value="Methylthiotransferase, N-terminal domain"/>
    <property type="match status" value="1"/>
</dbReference>
<dbReference type="NCBIfam" id="TIGR01125">
    <property type="entry name" value="30S ribosomal protein S12 methylthiotransferase RimO"/>
    <property type="match status" value="1"/>
</dbReference>
<dbReference type="NCBIfam" id="TIGR00089">
    <property type="entry name" value="MiaB/RimO family radical SAM methylthiotransferase"/>
    <property type="match status" value="1"/>
</dbReference>
<dbReference type="InterPro" id="IPR023404">
    <property type="entry name" value="rSAM_horseshoe"/>
</dbReference>
<dbReference type="EMBL" id="CAADRM010000089">
    <property type="protein sequence ID" value="VFU14259.1"/>
    <property type="molecule type" value="Genomic_DNA"/>
</dbReference>
<feature type="domain" description="Radical SAM core" evidence="10">
    <location>
        <begin position="128"/>
        <end position="358"/>
    </location>
</feature>
<dbReference type="PANTHER" id="PTHR43837:SF1">
    <property type="entry name" value="RIBOSOMAL PROTEIN US12 METHYLTHIOTRANSFERASE RIMO"/>
    <property type="match status" value="1"/>
</dbReference>
<dbReference type="InterPro" id="IPR012340">
    <property type="entry name" value="NA-bd_OB-fold"/>
</dbReference>
<dbReference type="InterPro" id="IPR020612">
    <property type="entry name" value="Methylthiotransferase_CS"/>
</dbReference>
<dbReference type="FunFam" id="3.80.30.20:FF:000001">
    <property type="entry name" value="tRNA-2-methylthio-N(6)-dimethylallyladenosine synthase 2"/>
    <property type="match status" value="1"/>
</dbReference>
<dbReference type="SMART" id="SM00729">
    <property type="entry name" value="Elp3"/>
    <property type="match status" value="1"/>
</dbReference>
<gene>
    <name evidence="11" type="primary">rimO</name>
    <name evidence="11" type="ORF">SCFA_270038</name>
</gene>
<dbReference type="InterPro" id="IPR005840">
    <property type="entry name" value="Ribosomal_uS12_MeSTrfase_RimO"/>
</dbReference>
<dbReference type="SUPFAM" id="SSF102114">
    <property type="entry name" value="Radical SAM enzymes"/>
    <property type="match status" value="1"/>
</dbReference>
<keyword evidence="11" id="KW-0687">Ribonucleoprotein</keyword>
<keyword evidence="4" id="KW-0949">S-adenosyl-L-methionine</keyword>
<dbReference type="Pfam" id="PF00919">
    <property type="entry name" value="UPF0004"/>
    <property type="match status" value="1"/>
</dbReference>
<protein>
    <submittedName>
        <fullName evidence="11">Ribosomal protein S12 methylthiotransferase RimO</fullName>
        <ecNumber evidence="11">2.8.4.4</ecNumber>
    </submittedName>
</protein>
<dbReference type="GO" id="GO:0046872">
    <property type="term" value="F:metal ion binding"/>
    <property type="evidence" value="ECO:0007669"/>
    <property type="project" value="UniProtKB-KW"/>
</dbReference>
<keyword evidence="3" id="KW-0963">Cytoplasm</keyword>
<evidence type="ECO:0000256" key="4">
    <source>
        <dbReference type="ARBA" id="ARBA00022691"/>
    </source>
</evidence>
<dbReference type="Gene3D" id="2.40.50.140">
    <property type="entry name" value="Nucleic acid-binding proteins"/>
    <property type="match status" value="1"/>
</dbReference>
<keyword evidence="11" id="KW-0808">Transferase</keyword>
<dbReference type="PANTHER" id="PTHR43837">
    <property type="entry name" value="RIBOSOMAL PROTEIN S12 METHYLTHIOTRANSFERASE RIMO"/>
    <property type="match status" value="1"/>
</dbReference>
<dbReference type="InterPro" id="IPR038135">
    <property type="entry name" value="Methylthiotransferase_N_sf"/>
</dbReference>
<keyword evidence="7" id="KW-0411">Iron-sulfur</keyword>
<dbReference type="SFLD" id="SFLDG01061">
    <property type="entry name" value="methylthiotransferase"/>
    <property type="match status" value="1"/>
</dbReference>
<dbReference type="InterPro" id="IPR006638">
    <property type="entry name" value="Elp3/MiaA/NifB-like_rSAM"/>
</dbReference>
<feature type="domain" description="TRAM" evidence="8">
    <location>
        <begin position="361"/>
        <end position="428"/>
    </location>
</feature>
<evidence type="ECO:0000259" key="9">
    <source>
        <dbReference type="PROSITE" id="PS51449"/>
    </source>
</evidence>
<keyword evidence="6" id="KW-0408">Iron</keyword>
<proteinExistence type="inferred from homology"/>
<sequence>MNRIALVSLGCPKNLVDSEYICQLLLAAGYPLESDPGKADTIVVNTCAFLTESVEESIQTLLGYLQEGKEVVCTGCLVSRYGRELLDELPEVRLFAGPGTYDRLVDALQSDARYVAPEFTGVVKRSYTVTGASAYVKVSEGCSNNCSYCLIPSLRGGLVSKPPRDIIDECRDLAASGVKEIILVAQDLGGYGHDHEGYPHLSSLLKDISRIEDIQWIRLMYMHPASLDEPLVTAMRDNPKVVPYLDLPIQHVSETVLKAMGRRGGADAVRKALRLLDDIYPDIWIRSTVMVGHPGEDEQAFSELEEFILTGRIDHLGVFAYSPEEGTRSASLLGEIPQEVKNARRDRIMEIQQSISRRRLSSLVGEKVQVLVEGYHPETDLLLAGRAPFQAPEVDGMVIITEGTPSFGTFSEVEITDTMEYDLLGRIA</sequence>
<evidence type="ECO:0000256" key="5">
    <source>
        <dbReference type="ARBA" id="ARBA00022723"/>
    </source>
</evidence>
<organism evidence="11">
    <name type="scientific">anaerobic digester metagenome</name>
    <dbReference type="NCBI Taxonomy" id="1263854"/>
    <lineage>
        <taxon>unclassified sequences</taxon>
        <taxon>metagenomes</taxon>
        <taxon>ecological metagenomes</taxon>
    </lineage>
</organism>
<evidence type="ECO:0000256" key="7">
    <source>
        <dbReference type="ARBA" id="ARBA00023014"/>
    </source>
</evidence>
<evidence type="ECO:0000256" key="6">
    <source>
        <dbReference type="ARBA" id="ARBA00023004"/>
    </source>
</evidence>
<dbReference type="InterPro" id="IPR002792">
    <property type="entry name" value="TRAM_dom"/>
</dbReference>
<dbReference type="PROSITE" id="PS51918">
    <property type="entry name" value="RADICAL_SAM"/>
    <property type="match status" value="1"/>
</dbReference>
<name>A0A485LZ10_9ZZZZ</name>
<dbReference type="AlphaFoldDB" id="A0A485LZ10"/>
<dbReference type="HAMAP" id="MF_01865">
    <property type="entry name" value="MTTase_RimO"/>
    <property type="match status" value="1"/>
</dbReference>
<dbReference type="Pfam" id="PF18693">
    <property type="entry name" value="TRAM_2"/>
    <property type="match status" value="1"/>
</dbReference>
<evidence type="ECO:0000259" key="8">
    <source>
        <dbReference type="PROSITE" id="PS50926"/>
    </source>
</evidence>
<dbReference type="GO" id="GO:0005829">
    <property type="term" value="C:cytosol"/>
    <property type="evidence" value="ECO:0007669"/>
    <property type="project" value="TreeGrafter"/>
</dbReference>
<comment type="cofactor">
    <cofactor evidence="1">
        <name>[4Fe-4S] cluster</name>
        <dbReference type="ChEBI" id="CHEBI:49883"/>
    </cofactor>
</comment>
<dbReference type="Gene3D" id="3.80.30.20">
    <property type="entry name" value="tm_1862 like domain"/>
    <property type="match status" value="1"/>
</dbReference>
<keyword evidence="11" id="KW-0689">Ribosomal protein</keyword>
<evidence type="ECO:0000256" key="3">
    <source>
        <dbReference type="ARBA" id="ARBA00022490"/>
    </source>
</evidence>
<reference evidence="11" key="1">
    <citation type="submission" date="2019-03" db="EMBL/GenBank/DDBJ databases">
        <authorList>
            <person name="Hao L."/>
        </authorList>
    </citation>
    <scope>NUCLEOTIDE SEQUENCE</scope>
</reference>
<accession>A0A485LZ10</accession>
<evidence type="ECO:0000256" key="1">
    <source>
        <dbReference type="ARBA" id="ARBA00001966"/>
    </source>
</evidence>
<dbReference type="GO" id="GO:0005840">
    <property type="term" value="C:ribosome"/>
    <property type="evidence" value="ECO:0007669"/>
    <property type="project" value="UniProtKB-KW"/>
</dbReference>
<evidence type="ECO:0000313" key="11">
    <source>
        <dbReference type="EMBL" id="VFU14259.1"/>
    </source>
</evidence>
<feature type="domain" description="MTTase N-terminal" evidence="9">
    <location>
        <begin position="2"/>
        <end position="113"/>
    </location>
</feature>
<dbReference type="InterPro" id="IPR005839">
    <property type="entry name" value="Methylthiotransferase"/>
</dbReference>
<dbReference type="InterPro" id="IPR058240">
    <property type="entry name" value="rSAM_sf"/>
</dbReference>
<dbReference type="GO" id="GO:0006400">
    <property type="term" value="P:tRNA modification"/>
    <property type="evidence" value="ECO:0007669"/>
    <property type="project" value="InterPro"/>
</dbReference>
<dbReference type="CDD" id="cd01335">
    <property type="entry name" value="Radical_SAM"/>
    <property type="match status" value="1"/>
</dbReference>
<dbReference type="PROSITE" id="PS51449">
    <property type="entry name" value="MTTASE_N"/>
    <property type="match status" value="1"/>
</dbReference>
<dbReference type="SFLD" id="SFLDG01082">
    <property type="entry name" value="B12-binding_domain_containing"/>
    <property type="match status" value="1"/>
</dbReference>
<dbReference type="GO" id="GO:0051539">
    <property type="term" value="F:4 iron, 4 sulfur cluster binding"/>
    <property type="evidence" value="ECO:0007669"/>
    <property type="project" value="UniProtKB-KW"/>
</dbReference>
<evidence type="ECO:0000256" key="2">
    <source>
        <dbReference type="ARBA" id="ARBA00022485"/>
    </source>
</evidence>
<keyword evidence="5" id="KW-0479">Metal-binding</keyword>